<evidence type="ECO:0000313" key="5">
    <source>
        <dbReference type="Proteomes" id="UP000219994"/>
    </source>
</evidence>
<dbReference type="Pfam" id="PF01261">
    <property type="entry name" value="AP_endonuc_2"/>
    <property type="match status" value="1"/>
</dbReference>
<protein>
    <recommendedName>
        <fullName evidence="3">Xylose isomerase-like TIM barrel domain-containing protein</fullName>
    </recommendedName>
</protein>
<dbReference type="PANTHER" id="PTHR43489:SF7">
    <property type="entry name" value="3-DEHYDRO-D-GULOSIDE 4-EPIMERASE-RELATED"/>
    <property type="match status" value="1"/>
</dbReference>
<gene>
    <name evidence="4" type="ORF">B5766_02455</name>
</gene>
<dbReference type="Proteomes" id="UP000219994">
    <property type="component" value="Unassembled WGS sequence"/>
</dbReference>
<feature type="domain" description="Xylose isomerase-like TIM barrel" evidence="3">
    <location>
        <begin position="20"/>
        <end position="264"/>
    </location>
</feature>
<dbReference type="InterPro" id="IPR036237">
    <property type="entry name" value="Xyl_isomerase-like_sf"/>
</dbReference>
<sequence>MMLCCSSPMVPGTTLTEKAERLREWGYEGIALFQPRETWDEKTREELYSLDARTGVRPVEFVLTDKTYGNAMSADRELRRRCRAMYGEAAAVCAEIGAVTEIEFEYGPRDPLPLFEPFQQLSRQQHEAFVEFYREMLETVAGSNGRVLLEPINRYESGYLNQISDNVRIIEEVAHPNAGLLPDLFHMSIEEADPAQSLRDAGDHIKHVHLGDSNRLVPGHGRLDWSAIIEALRAVGYSGYLNLECSTEHNPTRTLPEAARFLRDLVNA</sequence>
<evidence type="ECO:0000259" key="3">
    <source>
        <dbReference type="Pfam" id="PF01261"/>
    </source>
</evidence>
<dbReference type="Gene3D" id="3.20.20.150">
    <property type="entry name" value="Divalent-metal-dependent TIM barrel enzymes"/>
    <property type="match status" value="1"/>
</dbReference>
<dbReference type="EMBL" id="NAEP01000023">
    <property type="protein sequence ID" value="PDQ36023.1"/>
    <property type="molecule type" value="Genomic_DNA"/>
</dbReference>
<reference evidence="5" key="1">
    <citation type="submission" date="2017-03" db="EMBL/GenBank/DDBJ databases">
        <authorList>
            <person name="Lund M.B."/>
        </authorList>
    </citation>
    <scope>NUCLEOTIDE SEQUENCE [LARGE SCALE GENOMIC DNA]</scope>
</reference>
<dbReference type="AlphaFoldDB" id="A0A2A6FUB8"/>
<comment type="caution">
    <text evidence="4">The sequence shown here is derived from an EMBL/GenBank/DDBJ whole genome shotgun (WGS) entry which is preliminary data.</text>
</comment>
<keyword evidence="2" id="KW-0119">Carbohydrate metabolism</keyword>
<organism evidence="4 5">
    <name type="scientific">Candidatus Lumbricidiphila eiseniae</name>
    <dbReference type="NCBI Taxonomy" id="1969409"/>
    <lineage>
        <taxon>Bacteria</taxon>
        <taxon>Bacillati</taxon>
        <taxon>Actinomycetota</taxon>
        <taxon>Actinomycetes</taxon>
        <taxon>Micrococcales</taxon>
        <taxon>Microbacteriaceae</taxon>
        <taxon>Candidatus Lumbricidiphila</taxon>
    </lineage>
</organism>
<dbReference type="SUPFAM" id="SSF51658">
    <property type="entry name" value="Xylose isomerase-like"/>
    <property type="match status" value="1"/>
</dbReference>
<dbReference type="InterPro" id="IPR013022">
    <property type="entry name" value="Xyl_isomerase-like_TIM-brl"/>
</dbReference>
<name>A0A2A6FUB8_9MICO</name>
<dbReference type="PANTHER" id="PTHR43489">
    <property type="entry name" value="ISOMERASE"/>
    <property type="match status" value="1"/>
</dbReference>
<evidence type="ECO:0000256" key="2">
    <source>
        <dbReference type="ARBA" id="ARBA00023277"/>
    </source>
</evidence>
<evidence type="ECO:0000313" key="4">
    <source>
        <dbReference type="EMBL" id="PDQ36023.1"/>
    </source>
</evidence>
<accession>A0A2A6FUB8</accession>
<keyword evidence="1" id="KW-0413">Isomerase</keyword>
<dbReference type="GO" id="GO:0016853">
    <property type="term" value="F:isomerase activity"/>
    <property type="evidence" value="ECO:0007669"/>
    <property type="project" value="UniProtKB-KW"/>
</dbReference>
<evidence type="ECO:0000256" key="1">
    <source>
        <dbReference type="ARBA" id="ARBA00023235"/>
    </source>
</evidence>
<dbReference type="InterPro" id="IPR050417">
    <property type="entry name" value="Sugar_Epim/Isomerase"/>
</dbReference>
<proteinExistence type="predicted"/>